<evidence type="ECO:0000313" key="2">
    <source>
        <dbReference type="EMBL" id="MFB9529996.1"/>
    </source>
</evidence>
<reference evidence="2 3" key="1">
    <citation type="submission" date="2024-09" db="EMBL/GenBank/DDBJ databases">
        <authorList>
            <person name="Sun Q."/>
            <person name="Mori K."/>
        </authorList>
    </citation>
    <scope>NUCLEOTIDE SEQUENCE [LARGE SCALE GENOMIC DNA]</scope>
    <source>
        <strain evidence="2 3">JCM 3323</strain>
    </source>
</reference>
<evidence type="ECO:0000313" key="3">
    <source>
        <dbReference type="Proteomes" id="UP001589646"/>
    </source>
</evidence>
<feature type="region of interest" description="Disordered" evidence="1">
    <location>
        <begin position="1"/>
        <end position="61"/>
    </location>
</feature>
<evidence type="ECO:0000256" key="1">
    <source>
        <dbReference type="SAM" id="MobiDB-lite"/>
    </source>
</evidence>
<dbReference type="Proteomes" id="UP001589646">
    <property type="component" value="Unassembled WGS sequence"/>
</dbReference>
<sequence>MSRRMLDTSRRPGVTVHGEKLPTFYQPEAGRDGWLESDRRHGMNRNQRTDRDRRPKVGERP</sequence>
<organism evidence="2 3">
    <name type="scientific">Nonomuraea roseola</name>
    <dbReference type="NCBI Taxonomy" id="46179"/>
    <lineage>
        <taxon>Bacteria</taxon>
        <taxon>Bacillati</taxon>
        <taxon>Actinomycetota</taxon>
        <taxon>Actinomycetes</taxon>
        <taxon>Streptosporangiales</taxon>
        <taxon>Streptosporangiaceae</taxon>
        <taxon>Nonomuraea</taxon>
    </lineage>
</organism>
<name>A0ABV5Q5E0_9ACTN</name>
<keyword evidence="3" id="KW-1185">Reference proteome</keyword>
<dbReference type="RefSeq" id="WP_346127518.1">
    <property type="nucleotide sequence ID" value="NZ_BAAAXC010000015.1"/>
</dbReference>
<gene>
    <name evidence="2" type="ORF">ACFFRN_25640</name>
</gene>
<protein>
    <submittedName>
        <fullName evidence="2">Uncharacterized protein</fullName>
    </submittedName>
</protein>
<accession>A0ABV5Q5E0</accession>
<comment type="caution">
    <text evidence="2">The sequence shown here is derived from an EMBL/GenBank/DDBJ whole genome shotgun (WGS) entry which is preliminary data.</text>
</comment>
<feature type="compositionally biased region" description="Basic and acidic residues" evidence="1">
    <location>
        <begin position="29"/>
        <end position="61"/>
    </location>
</feature>
<dbReference type="EMBL" id="JBHMCE010000007">
    <property type="protein sequence ID" value="MFB9529996.1"/>
    <property type="molecule type" value="Genomic_DNA"/>
</dbReference>
<proteinExistence type="predicted"/>
<feature type="compositionally biased region" description="Basic and acidic residues" evidence="1">
    <location>
        <begin position="1"/>
        <end position="10"/>
    </location>
</feature>